<reference evidence="2 3" key="1">
    <citation type="submission" date="2019-10" db="EMBL/GenBank/DDBJ databases">
        <title>New species of Slilvanegrellaceae.</title>
        <authorList>
            <person name="Pitt A."/>
            <person name="Hahn M.W."/>
        </authorList>
    </citation>
    <scope>NUCLEOTIDE SEQUENCE [LARGE SCALE GENOMIC DNA]</scope>
    <source>
        <strain evidence="2 3">SP-Ram-0.45-NSY-1</strain>
    </source>
</reference>
<dbReference type="RefSeq" id="WP_153421844.1">
    <property type="nucleotide sequence ID" value="NZ_WFLM01000009.1"/>
</dbReference>
<dbReference type="Gene3D" id="1.10.260.40">
    <property type="entry name" value="lambda repressor-like DNA-binding domains"/>
    <property type="match status" value="1"/>
</dbReference>
<protein>
    <submittedName>
        <fullName evidence="2">Helix-turn-helix domain-containing protein</fullName>
    </submittedName>
</protein>
<organism evidence="2 3">
    <name type="scientific">Silvanigrella paludirubra</name>
    <dbReference type="NCBI Taxonomy" id="2499159"/>
    <lineage>
        <taxon>Bacteria</taxon>
        <taxon>Pseudomonadati</taxon>
        <taxon>Bdellovibrionota</taxon>
        <taxon>Oligoflexia</taxon>
        <taxon>Silvanigrellales</taxon>
        <taxon>Silvanigrellaceae</taxon>
        <taxon>Silvanigrella</taxon>
    </lineage>
</organism>
<comment type="caution">
    <text evidence="2">The sequence shown here is derived from an EMBL/GenBank/DDBJ whole genome shotgun (WGS) entry which is preliminary data.</text>
</comment>
<dbReference type="SUPFAM" id="SSF47413">
    <property type="entry name" value="lambda repressor-like DNA-binding domains"/>
    <property type="match status" value="1"/>
</dbReference>
<dbReference type="GO" id="GO:0003677">
    <property type="term" value="F:DNA binding"/>
    <property type="evidence" value="ECO:0007669"/>
    <property type="project" value="InterPro"/>
</dbReference>
<dbReference type="Proteomes" id="UP000437748">
    <property type="component" value="Unassembled WGS sequence"/>
</dbReference>
<evidence type="ECO:0000313" key="2">
    <source>
        <dbReference type="EMBL" id="KAB8035819.1"/>
    </source>
</evidence>
<feature type="domain" description="HTH cro/C1-type" evidence="1">
    <location>
        <begin position="83"/>
        <end position="137"/>
    </location>
</feature>
<accession>A0A6N6VSQ0</accession>
<dbReference type="AlphaFoldDB" id="A0A6N6VSQ0"/>
<evidence type="ECO:0000259" key="1">
    <source>
        <dbReference type="PROSITE" id="PS50943"/>
    </source>
</evidence>
<proteinExistence type="predicted"/>
<gene>
    <name evidence="2" type="ORF">GCL60_16450</name>
</gene>
<keyword evidence="3" id="KW-1185">Reference proteome</keyword>
<dbReference type="CDD" id="cd00093">
    <property type="entry name" value="HTH_XRE"/>
    <property type="match status" value="1"/>
</dbReference>
<dbReference type="SMART" id="SM00530">
    <property type="entry name" value="HTH_XRE"/>
    <property type="match status" value="1"/>
</dbReference>
<dbReference type="InterPro" id="IPR001387">
    <property type="entry name" value="Cro/C1-type_HTH"/>
</dbReference>
<evidence type="ECO:0000313" key="3">
    <source>
        <dbReference type="Proteomes" id="UP000437748"/>
    </source>
</evidence>
<dbReference type="PROSITE" id="PS50943">
    <property type="entry name" value="HTH_CROC1"/>
    <property type="match status" value="1"/>
</dbReference>
<name>A0A6N6VSQ0_9BACT</name>
<dbReference type="InterPro" id="IPR010982">
    <property type="entry name" value="Lambda_DNA-bd_dom_sf"/>
</dbReference>
<dbReference type="OrthoDB" id="2064916at2"/>
<dbReference type="EMBL" id="WFLM01000009">
    <property type="protein sequence ID" value="KAB8035819.1"/>
    <property type="molecule type" value="Genomic_DNA"/>
</dbReference>
<dbReference type="Pfam" id="PF01381">
    <property type="entry name" value="HTH_3"/>
    <property type="match status" value="1"/>
</dbReference>
<sequence length="144" mass="16597">MNLEGSFGFGSEVWSAKIQLIDLIELGKTEEDLFLRLNKRLLQLLKGISKGEASDDDFKIEIISNNKFTVKFFNSKHVTSLIFKNIRESERLSQAKVAIDLCCERTSYSQYEEGKREPSLTKFSEILDAMGFEWHLNIQKKKIA</sequence>